<name>A0A9P7RDD7_9PEZI</name>
<reference evidence="1" key="1">
    <citation type="submission" date="2021-05" db="EMBL/GenBank/DDBJ databases">
        <title>Comparative genomics of three Colletotrichum scovillei strains and genetic complementation revealed genes involved fungal growth and virulence on chili pepper.</title>
        <authorList>
            <person name="Hsieh D.-K."/>
            <person name="Chuang S.-C."/>
            <person name="Chen C.-Y."/>
            <person name="Chao Y.-T."/>
            <person name="Lu M.-Y.J."/>
            <person name="Lee M.-H."/>
            <person name="Shih M.-C."/>
        </authorList>
    </citation>
    <scope>NUCLEOTIDE SEQUENCE</scope>
    <source>
        <strain evidence="1">Coll-153</strain>
    </source>
</reference>
<protein>
    <submittedName>
        <fullName evidence="1">Uncharacterized protein</fullName>
    </submittedName>
</protein>
<sequence>MESLFFTALNAVLAVKHRGVDEDKISREAWQQISVHAKRQDDLDKAWGGWHRGRLDSIAFRASSICSLLHHHLHLPWPEDPAHER</sequence>
<organism evidence="1 2">
    <name type="scientific">Colletotrichum scovillei</name>
    <dbReference type="NCBI Taxonomy" id="1209932"/>
    <lineage>
        <taxon>Eukaryota</taxon>
        <taxon>Fungi</taxon>
        <taxon>Dikarya</taxon>
        <taxon>Ascomycota</taxon>
        <taxon>Pezizomycotina</taxon>
        <taxon>Sordariomycetes</taxon>
        <taxon>Hypocreomycetidae</taxon>
        <taxon>Glomerellales</taxon>
        <taxon>Glomerellaceae</taxon>
        <taxon>Colletotrichum</taxon>
        <taxon>Colletotrichum acutatum species complex</taxon>
    </lineage>
</organism>
<comment type="caution">
    <text evidence="1">The sequence shown here is derived from an EMBL/GenBank/DDBJ whole genome shotgun (WGS) entry which is preliminary data.</text>
</comment>
<keyword evidence="2" id="KW-1185">Reference proteome</keyword>
<dbReference type="EMBL" id="JAESDN010000002">
    <property type="protein sequence ID" value="KAG7055425.1"/>
    <property type="molecule type" value="Genomic_DNA"/>
</dbReference>
<evidence type="ECO:0000313" key="2">
    <source>
        <dbReference type="Proteomes" id="UP000699042"/>
    </source>
</evidence>
<accession>A0A9P7RDD7</accession>
<dbReference type="AlphaFoldDB" id="A0A9P7RDD7"/>
<evidence type="ECO:0000313" key="1">
    <source>
        <dbReference type="EMBL" id="KAG7055425.1"/>
    </source>
</evidence>
<dbReference type="Proteomes" id="UP000699042">
    <property type="component" value="Unassembled WGS sequence"/>
</dbReference>
<gene>
    <name evidence="1" type="ORF">JMJ77_007884</name>
</gene>
<proteinExistence type="predicted"/>